<gene>
    <name evidence="3" type="primary">A08p024680.1_BraROA</name>
    <name evidence="3" type="ORF">IGI04_031338</name>
</gene>
<dbReference type="Gene3D" id="1.20.1280.50">
    <property type="match status" value="1"/>
</dbReference>
<dbReference type="PANTHER" id="PTHR34709:SF67">
    <property type="entry name" value="F-BOX DOMAIN-CONTAINING PROTEIN"/>
    <property type="match status" value="1"/>
</dbReference>
<dbReference type="Pfam" id="PF24758">
    <property type="entry name" value="LRR_At5g56370"/>
    <property type="match status" value="2"/>
</dbReference>
<dbReference type="Proteomes" id="UP000823674">
    <property type="component" value="Chromosome A08"/>
</dbReference>
<feature type="compositionally biased region" description="Basic and acidic residues" evidence="1">
    <location>
        <begin position="1"/>
        <end position="11"/>
    </location>
</feature>
<dbReference type="SMART" id="SM00256">
    <property type="entry name" value="FBOX"/>
    <property type="match status" value="1"/>
</dbReference>
<dbReference type="SUPFAM" id="SSF81383">
    <property type="entry name" value="F-box domain"/>
    <property type="match status" value="1"/>
</dbReference>
<dbReference type="InterPro" id="IPR001810">
    <property type="entry name" value="F-box_dom"/>
</dbReference>
<evidence type="ECO:0000256" key="1">
    <source>
        <dbReference type="SAM" id="MobiDB-lite"/>
    </source>
</evidence>
<dbReference type="InterPro" id="IPR055411">
    <property type="entry name" value="LRR_FXL15/At3g58940/PEG3-like"/>
</dbReference>
<dbReference type="InterPro" id="IPR036047">
    <property type="entry name" value="F-box-like_dom_sf"/>
</dbReference>
<dbReference type="SUPFAM" id="SSF52058">
    <property type="entry name" value="L domain-like"/>
    <property type="match status" value="1"/>
</dbReference>
<evidence type="ECO:0000313" key="3">
    <source>
        <dbReference type="EMBL" id="KAG5389797.1"/>
    </source>
</evidence>
<dbReference type="EMBL" id="JADBGQ010000007">
    <property type="protein sequence ID" value="KAG5389797.1"/>
    <property type="molecule type" value="Genomic_DNA"/>
</dbReference>
<organism evidence="3 4">
    <name type="scientific">Brassica rapa subsp. trilocularis</name>
    <dbReference type="NCBI Taxonomy" id="1813537"/>
    <lineage>
        <taxon>Eukaryota</taxon>
        <taxon>Viridiplantae</taxon>
        <taxon>Streptophyta</taxon>
        <taxon>Embryophyta</taxon>
        <taxon>Tracheophyta</taxon>
        <taxon>Spermatophyta</taxon>
        <taxon>Magnoliopsida</taxon>
        <taxon>eudicotyledons</taxon>
        <taxon>Gunneridae</taxon>
        <taxon>Pentapetalae</taxon>
        <taxon>rosids</taxon>
        <taxon>malvids</taxon>
        <taxon>Brassicales</taxon>
        <taxon>Brassicaceae</taxon>
        <taxon>Brassiceae</taxon>
        <taxon>Brassica</taxon>
    </lineage>
</organism>
<reference evidence="3 4" key="1">
    <citation type="submission" date="2021-03" db="EMBL/GenBank/DDBJ databases">
        <authorList>
            <person name="King G.J."/>
            <person name="Bancroft I."/>
            <person name="Baten A."/>
            <person name="Bloomfield J."/>
            <person name="Borpatragohain P."/>
            <person name="He Z."/>
            <person name="Irish N."/>
            <person name="Irwin J."/>
            <person name="Liu K."/>
            <person name="Mauleon R.P."/>
            <person name="Moore J."/>
            <person name="Morris R."/>
            <person name="Ostergaard L."/>
            <person name="Wang B."/>
            <person name="Wells R."/>
        </authorList>
    </citation>
    <scope>NUCLEOTIDE SEQUENCE [LARGE SCALE GENOMIC DNA]</scope>
    <source>
        <strain evidence="3">R-o-18</strain>
        <tissue evidence="3">Leaf</tissue>
    </source>
</reference>
<accession>A0ABQ7LTA1</accession>
<dbReference type="SMART" id="SM00367">
    <property type="entry name" value="LRR_CC"/>
    <property type="match status" value="24"/>
</dbReference>
<dbReference type="PANTHER" id="PTHR34709">
    <property type="entry name" value="OS10G0396666 PROTEIN"/>
    <property type="match status" value="1"/>
</dbReference>
<keyword evidence="4" id="KW-1185">Reference proteome</keyword>
<proteinExistence type="predicted"/>
<feature type="region of interest" description="Disordered" evidence="1">
    <location>
        <begin position="865"/>
        <end position="911"/>
    </location>
</feature>
<protein>
    <recommendedName>
        <fullName evidence="2">F-box domain-containing protein</fullName>
    </recommendedName>
</protein>
<name>A0ABQ7LTA1_BRACM</name>
<feature type="region of interest" description="Disordered" evidence="1">
    <location>
        <begin position="1"/>
        <end position="47"/>
    </location>
</feature>
<comment type="caution">
    <text evidence="3">The sequence shown here is derived from an EMBL/GenBank/DDBJ whole genome shotgun (WGS) entry which is preliminary data.</text>
</comment>
<dbReference type="Pfam" id="PF12937">
    <property type="entry name" value="F-box-like"/>
    <property type="match status" value="1"/>
</dbReference>
<evidence type="ECO:0000313" key="4">
    <source>
        <dbReference type="Proteomes" id="UP000823674"/>
    </source>
</evidence>
<dbReference type="SUPFAM" id="SSF52047">
    <property type="entry name" value="RNI-like"/>
    <property type="match status" value="4"/>
</dbReference>
<dbReference type="CDD" id="cd22109">
    <property type="entry name" value="F-box_FBXO41"/>
    <property type="match status" value="1"/>
</dbReference>
<feature type="compositionally biased region" description="Low complexity" evidence="1">
    <location>
        <begin position="895"/>
        <end position="907"/>
    </location>
</feature>
<dbReference type="Gene3D" id="3.80.10.10">
    <property type="entry name" value="Ribonuclease Inhibitor"/>
    <property type="match status" value="9"/>
</dbReference>
<dbReference type="InterPro" id="IPR055312">
    <property type="entry name" value="FBL15-like"/>
</dbReference>
<evidence type="ECO:0000259" key="2">
    <source>
        <dbReference type="PROSITE" id="PS50181"/>
    </source>
</evidence>
<sequence length="1722" mass="188507">MEEGELKRVSDAEDDDTYHKRPKLECPASASSDSSSMEERTVASSPRTHTTDMFCHNFILNHGRKDDDSQLHFDLTDDVLHVVFSFLKHVDLCRSAMVCLENMCHRYPNATRVNVYGVPAVNALAMKAATTLRNLETLTIGNGHISENFFQILGECNSLRSVTISDAVLGSGGPQEIHLSHDRLHKLKIRQCSALRLSIRCPQLRSLSLKRSNMVLAMLHCPLLQHLDIASCHKLQDADIRSAVTSCPQLESLDVSNSSRLSNETLREIAQACAALHILNASYCSNISFESVHLPMLTVLKLRSCERITSASMTGIANSPALEVLELDNCNMLTSLVLHLSCLQSLILLNCRKFVELNLQSTMLSSITIANCLALRRVTITSNALRRLGLKKQENLTTLVLNSQSLQEVDLSDCKSLSNTVCESFSDVGGCPLLKSLILDNCESLTEVRFCNSSLSSLSLVGCRAVTSLALKCPRIEEICLDGCYNLETAFFKPVALRSLNLEICPKLSVLNIEAPYMVSLDLKCCGGLSEASIICPLLTSLDASFCGQLRDDCLPAITASCPLIESLVLMSCSSIASDGFSSLKGLQNLSVLDLSYTCLMNLEPIFKSCIQLKVLKLQACKDLTDSSLEPLYKEGALPALEELDLSYGTLCQTTIDDLLACCTHLTHLSLNGCVNMHDLEHDWGSGESNQEPAETSTNRLLQNLSCVGCPNIRKVLIPPAARFNHLSSLNLSLCVNLKEVDLACSNLVLLNLSNCCSLEVLKLGCPRLSTLFLQSCKMDEAEVEAAISGCGSLETLDLRLCSKISSVSMVRLQTVCPSLKRVFSSPNLLQDQGFASNAIFNPTLARMEEGEEAAGAELKRLWSSNNAEDGTMEEEDDSDHKRAKVHSSLAECRSASGISSDASGSSMERTVASSSRTDTAMFCQNFILNHGRKDDDSQVYIDLTADLLHVVFSFLNSIDLCRSAMVCRQWRVASAHEDFWKVFNFQNMRISIKQFEIMCHRYPNATKVNLYGVPSYVSNSLAMRAATTLRNLEVLRECNRLRSVTISEALLGTGPLETYLIHDRLRELKIIKCCVMRLDIRCQQLRSLSLKGSNMAVAMLHCPLLQHLDIASCSKLLDVVIRSAVTSCPLLESLDVSKCSHISNGTLGEIAQACAGLRRLNASNCPSISFELVHLPMLTVLKLRSCISITSASMTWIANSPALEVLELDNCNMLTSVALHLSFLRRLRLVNCPKFTELNLQSTMLSSITISKCPALQRVTITSNALRRLAIKKQKNLTTLVLQCPSLQEVNLTGCKSLSNTAVFSDDGGCPMLKSLILDNCESLTEVRFCNSTLSSLSLVGCRAVTSLALNCPRLEGICLDGCDHLKTVFFKSVAVRSLNLGICPKLSVLSIEAPYMVSLDLKCFGGLSEASIICPLLTSLDASFCGKLRDDSLPAITASCPLIESLLLVSCSSIGSDGFSSLKGLQNLIVLDLSYTWVMNLEPIFKSCIELKVLKLQACKDLTDSSLEPLYKEGALPALEELDLSYGTLCRTVIADLLACCTHLTHLNLNGCENMHDLDWGSTSVELSDYFGVYNSSENTQEESAETSNWLLQNLNCVGCPNIRKVLIPAAARFDHLSSLNLSLCVNLKEVDLACSNLVLLNLSNCCSLEVLKLGCPRLSTLFLQSCKMDEAGVEAAISGCCSLQILDLRLCPKISPVSMARFQTVCPSLKRVCSRVLIF</sequence>
<dbReference type="InterPro" id="IPR032675">
    <property type="entry name" value="LRR_dom_sf"/>
</dbReference>
<dbReference type="InterPro" id="IPR006553">
    <property type="entry name" value="Leu-rich_rpt_Cys-con_subtyp"/>
</dbReference>
<feature type="domain" description="F-box" evidence="2">
    <location>
        <begin position="938"/>
        <end position="984"/>
    </location>
</feature>
<dbReference type="PROSITE" id="PS50181">
    <property type="entry name" value="FBOX"/>
    <property type="match status" value="1"/>
</dbReference>